<dbReference type="AlphaFoldDB" id="A0A1I0LA56"/>
<evidence type="ECO:0000313" key="4">
    <source>
        <dbReference type="Proteomes" id="UP000199181"/>
    </source>
</evidence>
<keyword evidence="1" id="KW-0175">Coiled coil</keyword>
<feature type="transmembrane region" description="Helical" evidence="2">
    <location>
        <begin position="5"/>
        <end position="22"/>
    </location>
</feature>
<protein>
    <submittedName>
        <fullName evidence="3">Uncharacterized protein</fullName>
    </submittedName>
</protein>
<evidence type="ECO:0000256" key="1">
    <source>
        <dbReference type="SAM" id="Coils"/>
    </source>
</evidence>
<evidence type="ECO:0000313" key="3">
    <source>
        <dbReference type="EMBL" id="SEU36891.1"/>
    </source>
</evidence>
<proteinExistence type="predicted"/>
<gene>
    <name evidence="3" type="ORF">SAMN05443639_1233</name>
</gene>
<dbReference type="EMBL" id="FOIJ01000023">
    <property type="protein sequence ID" value="SEU36891.1"/>
    <property type="molecule type" value="Genomic_DNA"/>
</dbReference>
<sequence length="343" mass="39394">MGLLVYEVLACFVVVVLGWLFWGWMGGGWRAAVLLAVSGGGALALSLEGELRGRVVAWWARVRLAWWARRWPRLPERAPLTPCRDCGKALPYPCVTPLCDDCLSQPTFAEIQRQADAMAARWGQARAESEDLRTILEAERRKHAETEARADGLRLQVTKDLEHELRQETRVRALNRALMAARAETRAASIKGEAESVVLTASLRRWEDRCRRAVLELRRRRQHHAELMGYVGLLKQALRKAQRNLSAADAAVLRRFDEARAYCRELEHERRERTRQQERADELHRRLETAERDHEATAEALRTALRERDALDKERTRLAVDLEVLGEHLERAQESARHPEDSE</sequence>
<keyword evidence="2" id="KW-1133">Transmembrane helix</keyword>
<reference evidence="4" key="1">
    <citation type="submission" date="2016-10" db="EMBL/GenBank/DDBJ databases">
        <authorList>
            <person name="Varghese N."/>
            <person name="Submissions S."/>
        </authorList>
    </citation>
    <scope>NUCLEOTIDE SEQUENCE [LARGE SCALE GENOMIC DNA]</scope>
    <source>
        <strain evidence="4">DSM 16858</strain>
    </source>
</reference>
<feature type="coiled-coil region" evidence="1">
    <location>
        <begin position="266"/>
        <end position="307"/>
    </location>
</feature>
<accession>A0A1I0LA56</accession>
<dbReference type="Proteomes" id="UP000199181">
    <property type="component" value="Unassembled WGS sequence"/>
</dbReference>
<dbReference type="RefSeq" id="WP_093525641.1">
    <property type="nucleotide sequence ID" value="NZ_FOIJ01000023.1"/>
</dbReference>
<keyword evidence="2" id="KW-0812">Transmembrane</keyword>
<keyword evidence="4" id="KW-1185">Reference proteome</keyword>
<organism evidence="3 4">
    <name type="scientific">Stigmatella erecta</name>
    <dbReference type="NCBI Taxonomy" id="83460"/>
    <lineage>
        <taxon>Bacteria</taxon>
        <taxon>Pseudomonadati</taxon>
        <taxon>Myxococcota</taxon>
        <taxon>Myxococcia</taxon>
        <taxon>Myxococcales</taxon>
        <taxon>Cystobacterineae</taxon>
        <taxon>Archangiaceae</taxon>
        <taxon>Stigmatella</taxon>
    </lineage>
</organism>
<keyword evidence="2" id="KW-0472">Membrane</keyword>
<evidence type="ECO:0000256" key="2">
    <source>
        <dbReference type="SAM" id="Phobius"/>
    </source>
</evidence>
<name>A0A1I0LA56_9BACT</name>